<protein>
    <recommendedName>
        <fullName evidence="1">LPS-assembly protein LptD</fullName>
    </recommendedName>
</protein>
<dbReference type="Pfam" id="PF04453">
    <property type="entry name" value="LptD"/>
    <property type="match status" value="1"/>
</dbReference>
<dbReference type="InterPro" id="IPR020889">
    <property type="entry name" value="LipoPS_assembly_LptD"/>
</dbReference>
<dbReference type="InterPro" id="IPR007543">
    <property type="entry name" value="LptD_C"/>
</dbReference>
<feature type="domain" description="LptD C-terminal" evidence="2">
    <location>
        <begin position="261"/>
        <end position="625"/>
    </location>
</feature>
<evidence type="ECO:0000256" key="1">
    <source>
        <dbReference type="HAMAP-Rule" id="MF_01411"/>
    </source>
</evidence>
<evidence type="ECO:0000313" key="4">
    <source>
        <dbReference type="Proteomes" id="UP000005297"/>
    </source>
</evidence>
<dbReference type="RefSeq" id="WP_009850202.1">
    <property type="nucleotide sequence ID" value="NZ_DS022294.1"/>
</dbReference>
<dbReference type="HOGENOM" id="CLU_009039_0_0_0"/>
<dbReference type="FunCoup" id="Q0EWH2">
    <property type="interactions" value="121"/>
</dbReference>
<comment type="caution">
    <text evidence="3">The sequence shown here is derived from an EMBL/GenBank/DDBJ whole genome shotgun (WGS) entry which is preliminary data.</text>
</comment>
<dbReference type="PANTHER" id="PTHR30189:SF1">
    <property type="entry name" value="LPS-ASSEMBLY PROTEIN LPTD"/>
    <property type="match status" value="1"/>
</dbReference>
<dbReference type="Gene3D" id="2.60.450.10">
    <property type="entry name" value="Lipopolysaccharide (LPS) transport protein A like domain"/>
    <property type="match status" value="1"/>
</dbReference>
<dbReference type="eggNOG" id="COG1452">
    <property type="taxonomic scope" value="Bacteria"/>
</dbReference>
<dbReference type="GO" id="GO:0043165">
    <property type="term" value="P:Gram-negative-bacterium-type cell outer membrane assembly"/>
    <property type="evidence" value="ECO:0007669"/>
    <property type="project" value="UniProtKB-UniRule"/>
</dbReference>
<accession>Q0EWH2</accession>
<dbReference type="Proteomes" id="UP000005297">
    <property type="component" value="Unassembled WGS sequence"/>
</dbReference>
<keyword evidence="1" id="KW-0998">Cell outer membrane</keyword>
<dbReference type="STRING" id="314344.AL013_09560"/>
<comment type="similarity">
    <text evidence="1">Belongs to the LptD family.</text>
</comment>
<gene>
    <name evidence="1" type="primary">lptD</name>
    <name evidence="3" type="ORF">SPV1_13447</name>
</gene>
<comment type="function">
    <text evidence="1">Involved in the assembly of lipopolysaccharide (LPS) at the surface of the outer membrane.</text>
</comment>
<comment type="subcellular location">
    <subcellularLocation>
        <location evidence="1">Cell outer membrane</location>
    </subcellularLocation>
</comment>
<evidence type="ECO:0000259" key="2">
    <source>
        <dbReference type="Pfam" id="PF04453"/>
    </source>
</evidence>
<keyword evidence="1" id="KW-0472">Membrane</keyword>
<dbReference type="PANTHER" id="PTHR30189">
    <property type="entry name" value="LPS-ASSEMBLY PROTEIN"/>
    <property type="match status" value="1"/>
</dbReference>
<dbReference type="OrthoDB" id="9760225at2"/>
<evidence type="ECO:0000313" key="3">
    <source>
        <dbReference type="EMBL" id="EAU53607.1"/>
    </source>
</evidence>
<dbReference type="GO" id="GO:0015920">
    <property type="term" value="P:lipopolysaccharide transport"/>
    <property type="evidence" value="ECO:0007669"/>
    <property type="project" value="InterPro"/>
</dbReference>
<dbReference type="AlphaFoldDB" id="Q0EWH2"/>
<dbReference type="GO" id="GO:0009279">
    <property type="term" value="C:cell outer membrane"/>
    <property type="evidence" value="ECO:0007669"/>
    <property type="project" value="UniProtKB-SubCell"/>
</dbReference>
<dbReference type="InParanoid" id="Q0EWH2"/>
<keyword evidence="4" id="KW-1185">Reference proteome</keyword>
<proteinExistence type="inferred from homology"/>
<sequence length="685" mass="76877">MLLLLHGMPATAAPVDINADQMTRGADGVVIATGHVIIKRPSETLIADEVTYRTKEHIMEARGHVVIRSPQATIHADSAQIQTQSKTGNMQHATITMPSGERLQAENVKRIDDQRFEADHVLYSTCPADEESWRIAASHALLDNENGTLTTTHPRLELWQVPVLYAPWWKQSLRRKSGLLMPSFGSGKRRGTELAVPYYFAPYANWDATLTPHWMSARGVMGEAELRHVSTFGHEKLNAAGIHDTVTGRLRGRLEADVQWQLPADTQFNISADHISDRDYLADYGGNAVVSSRYLQSSATLSQQMQVADTRTNWFLQAQHMQDLLLTSNATTLQILPRLQSSSQWQALPNLIAHFDQQTTRFDRRTGVTGWRMDLHPYVELPWESEGGGISATLSGGVRHTRYWLQQTALTNSRPTRTAEEASLEVRSDFERIGSNRDWRHVISPIFRYDYINAPNQSALPNFDSGFALVSWSNLLSGNRFSGYDRIENTNRVSMVLENRLQTRDNNSDAARDMLTVRAGAAYDISRNTVDAALKKVPIHPLSNLLGEMIWQPATGIALYGSGQYNPFDRYWSTINSYISLTGIGGNSLYAGYSFTDARYSTRTQMIYLNGSIHLKSRWQATANWQYDTLLKLSQQTTLGLQYKHPCWTAGVEAYRINRRSGTTTASNFGFRILLEFKGLGSVGS</sequence>
<dbReference type="InterPro" id="IPR050218">
    <property type="entry name" value="LptD"/>
</dbReference>
<dbReference type="EMBL" id="AATS01000020">
    <property type="protein sequence ID" value="EAU53607.1"/>
    <property type="molecule type" value="Genomic_DNA"/>
</dbReference>
<dbReference type="GO" id="GO:1990351">
    <property type="term" value="C:transporter complex"/>
    <property type="evidence" value="ECO:0007669"/>
    <property type="project" value="TreeGrafter"/>
</dbReference>
<reference evidence="3 4" key="1">
    <citation type="submission" date="2006-09" db="EMBL/GenBank/DDBJ databases">
        <authorList>
            <person name="Emerson D."/>
            <person name="Ferriera S."/>
            <person name="Johnson J."/>
            <person name="Kravitz S."/>
            <person name="Halpern A."/>
            <person name="Remington K."/>
            <person name="Beeson K."/>
            <person name="Tran B."/>
            <person name="Rogers Y.-H."/>
            <person name="Friedman R."/>
            <person name="Venter J.C."/>
        </authorList>
    </citation>
    <scope>NUCLEOTIDE SEQUENCE [LARGE SCALE GENOMIC DNA]</scope>
    <source>
        <strain evidence="3 4">PV-1</strain>
    </source>
</reference>
<dbReference type="HAMAP" id="MF_01411">
    <property type="entry name" value="LPS_assembly_LptD"/>
    <property type="match status" value="1"/>
</dbReference>
<name>Q0EWH2_9PROT</name>
<comment type="caution">
    <text evidence="1">Lacks conserved residue(s) required for the propagation of feature annotation.</text>
</comment>
<keyword evidence="1" id="KW-0732">Signal</keyword>
<comment type="subunit">
    <text evidence="1">Component of the lipopolysaccharide transport and assembly complex.</text>
</comment>
<organism evidence="3 4">
    <name type="scientific">Mariprofundus ferrooxydans PV-1</name>
    <dbReference type="NCBI Taxonomy" id="314345"/>
    <lineage>
        <taxon>Bacteria</taxon>
        <taxon>Pseudomonadati</taxon>
        <taxon>Pseudomonadota</taxon>
        <taxon>Candidatius Mariprofundia</taxon>
        <taxon>Mariprofundales</taxon>
        <taxon>Mariprofundaceae</taxon>
        <taxon>Mariprofundus</taxon>
    </lineage>
</organism>